<keyword evidence="2" id="KW-0677">Repeat</keyword>
<proteinExistence type="predicted"/>
<dbReference type="InterPro" id="IPR036047">
    <property type="entry name" value="F-box-like_dom_sf"/>
</dbReference>
<dbReference type="SUPFAM" id="SSF117281">
    <property type="entry name" value="Kelch motif"/>
    <property type="match status" value="1"/>
</dbReference>
<gene>
    <name evidence="4" type="ORF">SSX86_027940</name>
    <name evidence="5" type="ORF">SSX86_027944</name>
</gene>
<evidence type="ECO:0000313" key="6">
    <source>
        <dbReference type="Proteomes" id="UP001408789"/>
    </source>
</evidence>
<evidence type="ECO:0000256" key="2">
    <source>
        <dbReference type="ARBA" id="ARBA00022737"/>
    </source>
</evidence>
<comment type="caution">
    <text evidence="4">The sequence shown here is derived from an EMBL/GenBank/DDBJ whole genome shotgun (WGS) entry which is preliminary data.</text>
</comment>
<accession>A0AAP0GIV4</accession>
<dbReference type="Pfam" id="PF00646">
    <property type="entry name" value="F-box"/>
    <property type="match status" value="1"/>
</dbReference>
<evidence type="ECO:0000259" key="3">
    <source>
        <dbReference type="SMART" id="SM00256"/>
    </source>
</evidence>
<dbReference type="Pfam" id="PF01344">
    <property type="entry name" value="Kelch_1"/>
    <property type="match status" value="1"/>
</dbReference>
<organism evidence="4 6">
    <name type="scientific">Deinandra increscens subsp. villosa</name>
    <dbReference type="NCBI Taxonomy" id="3103831"/>
    <lineage>
        <taxon>Eukaryota</taxon>
        <taxon>Viridiplantae</taxon>
        <taxon>Streptophyta</taxon>
        <taxon>Embryophyta</taxon>
        <taxon>Tracheophyta</taxon>
        <taxon>Spermatophyta</taxon>
        <taxon>Magnoliopsida</taxon>
        <taxon>eudicotyledons</taxon>
        <taxon>Gunneridae</taxon>
        <taxon>Pentapetalae</taxon>
        <taxon>asterids</taxon>
        <taxon>campanulids</taxon>
        <taxon>Asterales</taxon>
        <taxon>Asteraceae</taxon>
        <taxon>Asteroideae</taxon>
        <taxon>Heliantheae alliance</taxon>
        <taxon>Madieae</taxon>
        <taxon>Madiinae</taxon>
        <taxon>Deinandra</taxon>
    </lineage>
</organism>
<dbReference type="EMBL" id="JBCNJP010000027">
    <property type="protein sequence ID" value="KAK9051313.1"/>
    <property type="molecule type" value="Genomic_DNA"/>
</dbReference>
<feature type="domain" description="F-box" evidence="3">
    <location>
        <begin position="33"/>
        <end position="73"/>
    </location>
</feature>
<dbReference type="InterPro" id="IPR006652">
    <property type="entry name" value="Kelch_1"/>
</dbReference>
<evidence type="ECO:0000313" key="5">
    <source>
        <dbReference type="EMBL" id="KAK9051317.1"/>
    </source>
</evidence>
<protein>
    <recommendedName>
        <fullName evidence="3">F-box domain-containing protein</fullName>
    </recommendedName>
</protein>
<keyword evidence="6" id="KW-1185">Reference proteome</keyword>
<dbReference type="PANTHER" id="PTHR46344:SF14">
    <property type="entry name" value="KELCH-TYPE BETA PROPELLER, F-BOX-LIKE DOMAIN SUPERFAMILY"/>
    <property type="match status" value="1"/>
</dbReference>
<dbReference type="EMBL" id="JBCNJP010000027">
    <property type="protein sequence ID" value="KAK9051317.1"/>
    <property type="molecule type" value="Genomic_DNA"/>
</dbReference>
<dbReference type="Proteomes" id="UP001408789">
    <property type="component" value="Unassembled WGS sequence"/>
</dbReference>
<evidence type="ECO:0000256" key="1">
    <source>
        <dbReference type="ARBA" id="ARBA00022441"/>
    </source>
</evidence>
<dbReference type="PANTHER" id="PTHR46344">
    <property type="entry name" value="OS02G0202900 PROTEIN"/>
    <property type="match status" value="1"/>
</dbReference>
<sequence length="381" mass="42550">MQRVVRMAPMQKLAPRFELGESESCFEPLISGLPDDIALNCLLRLPVEFLPTGRSVSRRWCDLFGDKGRFFTKRKEMGFQDPWLFVLSFDKCTDKIQWHVLDLVHLTWHTIPAMPSVEKVCPYGLRCVSVPGDRSVMVCGGAVPGVDCPLNLAMKFDVVLDSWTVVRKMITPRTFFAGGVIGGKVYVAGGNGGDGFELGSGEVMDPKDGMWRPIASMGATMTCYDTAVLDGKLFVTEGWFWPFYSVPRGQVYDPVTDSWRSMEPGLREGWTGSSVVMFGHLFVVSEHERTRLKVYDLDNDTWETVGGSPLPEEICKPFVVNGVNERIYVTGKNLCVAVGFIHRLNNDSTDNKLDFMVRWQVVEGPSGFSNLTPSSAQILYV</sequence>
<evidence type="ECO:0000313" key="4">
    <source>
        <dbReference type="EMBL" id="KAK9051313.1"/>
    </source>
</evidence>
<dbReference type="Gene3D" id="2.120.10.80">
    <property type="entry name" value="Kelch-type beta propeller"/>
    <property type="match status" value="1"/>
</dbReference>
<keyword evidence="1" id="KW-0880">Kelch repeat</keyword>
<dbReference type="AlphaFoldDB" id="A0AAP0GIV4"/>
<dbReference type="InterPro" id="IPR015915">
    <property type="entry name" value="Kelch-typ_b-propeller"/>
</dbReference>
<dbReference type="SMART" id="SM00256">
    <property type="entry name" value="FBOX"/>
    <property type="match status" value="1"/>
</dbReference>
<dbReference type="SMART" id="SM00612">
    <property type="entry name" value="Kelch"/>
    <property type="match status" value="2"/>
</dbReference>
<reference evidence="4 6" key="1">
    <citation type="submission" date="2024-04" db="EMBL/GenBank/DDBJ databases">
        <title>The reference genome of an endangered Asteraceae, Deinandra increscens subsp. villosa, native to the Central Coast of California.</title>
        <authorList>
            <person name="Guilliams M."/>
            <person name="Hasenstab-Lehman K."/>
            <person name="Meyer R."/>
            <person name="Mcevoy S."/>
        </authorList>
    </citation>
    <scope>NUCLEOTIDE SEQUENCE [LARGE SCALE GENOMIC DNA]</scope>
    <source>
        <tissue evidence="4">Leaf</tissue>
    </source>
</reference>
<dbReference type="InterPro" id="IPR001810">
    <property type="entry name" value="F-box_dom"/>
</dbReference>
<dbReference type="SUPFAM" id="SSF81383">
    <property type="entry name" value="F-box domain"/>
    <property type="match status" value="1"/>
</dbReference>
<name>A0AAP0GIV4_9ASTR</name>